<evidence type="ECO:0000256" key="10">
    <source>
        <dbReference type="ARBA" id="ARBA00023004"/>
    </source>
</evidence>
<evidence type="ECO:0000256" key="1">
    <source>
        <dbReference type="ARBA" id="ARBA00001971"/>
    </source>
</evidence>
<keyword evidence="7" id="KW-0256">Endoplasmic reticulum</keyword>
<evidence type="ECO:0000256" key="6">
    <source>
        <dbReference type="ARBA" id="ARBA00022723"/>
    </source>
</evidence>
<dbReference type="GO" id="GO:0005789">
    <property type="term" value="C:endoplasmic reticulum membrane"/>
    <property type="evidence" value="ECO:0007669"/>
    <property type="project" value="UniProtKB-SubCell"/>
</dbReference>
<dbReference type="InterPro" id="IPR050476">
    <property type="entry name" value="Insect_CytP450_Detox"/>
</dbReference>
<evidence type="ECO:0000256" key="14">
    <source>
        <dbReference type="RuleBase" id="RU000461"/>
    </source>
</evidence>
<evidence type="ECO:0000256" key="2">
    <source>
        <dbReference type="ARBA" id="ARBA00004174"/>
    </source>
</evidence>
<keyword evidence="12" id="KW-0472">Membrane</keyword>
<dbReference type="GO" id="GO:0005506">
    <property type="term" value="F:iron ion binding"/>
    <property type="evidence" value="ECO:0007669"/>
    <property type="project" value="InterPro"/>
</dbReference>
<dbReference type="GO" id="GO:0016705">
    <property type="term" value="F:oxidoreductase activity, acting on paired donors, with incorporation or reduction of molecular oxygen"/>
    <property type="evidence" value="ECO:0007669"/>
    <property type="project" value="InterPro"/>
</dbReference>
<comment type="cofactor">
    <cofactor evidence="1 13">
        <name>heme</name>
        <dbReference type="ChEBI" id="CHEBI:30413"/>
    </cofactor>
</comment>
<name>A0A6I8TKI0_AEDAE</name>
<evidence type="ECO:0000256" key="7">
    <source>
        <dbReference type="ARBA" id="ARBA00022824"/>
    </source>
</evidence>
<evidence type="ECO:0000256" key="12">
    <source>
        <dbReference type="ARBA" id="ARBA00023136"/>
    </source>
</evidence>
<dbReference type="PANTHER" id="PTHR24292">
    <property type="entry name" value="CYTOCHROME P450"/>
    <property type="match status" value="1"/>
</dbReference>
<dbReference type="EnsemblMetazoa" id="AAEL010158-RB">
    <property type="protein sequence ID" value="AAEL010158-PB"/>
    <property type="gene ID" value="AAEL010158"/>
</dbReference>
<reference evidence="15 16" key="1">
    <citation type="submission" date="2017-06" db="EMBL/GenBank/DDBJ databases">
        <title>Aedes aegypti genome working group (AGWG) sequencing and assembly.</title>
        <authorList>
            <consortium name="Aedes aegypti Genome Working Group (AGWG)"/>
            <person name="Matthews B.J."/>
        </authorList>
    </citation>
    <scope>NUCLEOTIDE SEQUENCE [LARGE SCALE GENOMIC DNA]</scope>
    <source>
        <strain evidence="15 16">LVP_AGWG</strain>
    </source>
</reference>
<dbReference type="InParanoid" id="A0A6I8TKI0"/>
<evidence type="ECO:0000256" key="5">
    <source>
        <dbReference type="ARBA" id="ARBA00022617"/>
    </source>
</evidence>
<dbReference type="InterPro" id="IPR017972">
    <property type="entry name" value="Cyt_P450_CS"/>
</dbReference>
<comment type="similarity">
    <text evidence="4 14">Belongs to the cytochrome P450 family.</text>
</comment>
<keyword evidence="11 14" id="KW-0503">Monooxygenase</keyword>
<dbReference type="AlphaFoldDB" id="A0A6I8TKI0"/>
<dbReference type="PANTHER" id="PTHR24292:SF103">
    <property type="entry name" value="CYTOCHROME P450 6BS1"/>
    <property type="match status" value="1"/>
</dbReference>
<reference evidence="15" key="2">
    <citation type="submission" date="2020-05" db="UniProtKB">
        <authorList>
            <consortium name="EnsemblMetazoa"/>
        </authorList>
    </citation>
    <scope>IDENTIFICATION</scope>
    <source>
        <strain evidence="15">LVP_AGWG</strain>
    </source>
</reference>
<dbReference type="Pfam" id="PF00067">
    <property type="entry name" value="p450"/>
    <property type="match status" value="1"/>
</dbReference>
<evidence type="ECO:0000313" key="16">
    <source>
        <dbReference type="Proteomes" id="UP000008820"/>
    </source>
</evidence>
<organism evidence="15 16">
    <name type="scientific">Aedes aegypti</name>
    <name type="common">Yellowfever mosquito</name>
    <name type="synonym">Culex aegypti</name>
    <dbReference type="NCBI Taxonomy" id="7159"/>
    <lineage>
        <taxon>Eukaryota</taxon>
        <taxon>Metazoa</taxon>
        <taxon>Ecdysozoa</taxon>
        <taxon>Arthropoda</taxon>
        <taxon>Hexapoda</taxon>
        <taxon>Insecta</taxon>
        <taxon>Pterygota</taxon>
        <taxon>Neoptera</taxon>
        <taxon>Endopterygota</taxon>
        <taxon>Diptera</taxon>
        <taxon>Nematocera</taxon>
        <taxon>Culicoidea</taxon>
        <taxon>Culicidae</taxon>
        <taxon>Culicinae</taxon>
        <taxon>Aedini</taxon>
        <taxon>Aedes</taxon>
        <taxon>Stegomyia</taxon>
    </lineage>
</organism>
<comment type="subcellular location">
    <subcellularLocation>
        <location evidence="3">Endoplasmic reticulum membrane</location>
        <topology evidence="3">Peripheral membrane protein</topology>
    </subcellularLocation>
    <subcellularLocation>
        <location evidence="2">Microsome membrane</location>
        <topology evidence="2">Peripheral membrane protein</topology>
    </subcellularLocation>
</comment>
<dbReference type="CDD" id="cd11056">
    <property type="entry name" value="CYP6-like"/>
    <property type="match status" value="1"/>
</dbReference>
<evidence type="ECO:0000256" key="9">
    <source>
        <dbReference type="ARBA" id="ARBA00023002"/>
    </source>
</evidence>
<keyword evidence="9 14" id="KW-0560">Oxidoreductase</keyword>
<evidence type="ECO:0000313" key="15">
    <source>
        <dbReference type="EnsemblMetazoa" id="AAEL010158-PB"/>
    </source>
</evidence>
<accession>A0A6I8TKI0</accession>
<proteinExistence type="inferred from homology"/>
<dbReference type="Proteomes" id="UP000008820">
    <property type="component" value="Chromosome 2"/>
</dbReference>
<protein>
    <submittedName>
        <fullName evidence="15">Uncharacterized protein</fullName>
    </submittedName>
</protein>
<evidence type="ECO:0000256" key="13">
    <source>
        <dbReference type="PIRSR" id="PIRSR602402-1"/>
    </source>
</evidence>
<evidence type="ECO:0000256" key="3">
    <source>
        <dbReference type="ARBA" id="ARBA00004406"/>
    </source>
</evidence>
<dbReference type="PRINTS" id="PR00464">
    <property type="entry name" value="EP450II"/>
</dbReference>
<evidence type="ECO:0000256" key="11">
    <source>
        <dbReference type="ARBA" id="ARBA00023033"/>
    </source>
</evidence>
<dbReference type="GO" id="GO:0020037">
    <property type="term" value="F:heme binding"/>
    <property type="evidence" value="ECO:0007669"/>
    <property type="project" value="InterPro"/>
</dbReference>
<dbReference type="SUPFAM" id="SSF48264">
    <property type="entry name" value="Cytochrome P450"/>
    <property type="match status" value="1"/>
</dbReference>
<dbReference type="GO" id="GO:0004497">
    <property type="term" value="F:monooxygenase activity"/>
    <property type="evidence" value="ECO:0007669"/>
    <property type="project" value="UniProtKB-KW"/>
</dbReference>
<dbReference type="PROSITE" id="PS00086">
    <property type="entry name" value="CYTOCHROME_P450"/>
    <property type="match status" value="1"/>
</dbReference>
<dbReference type="Gene3D" id="1.10.630.10">
    <property type="entry name" value="Cytochrome P450"/>
    <property type="match status" value="1"/>
</dbReference>
<dbReference type="InterPro" id="IPR036396">
    <property type="entry name" value="Cyt_P450_sf"/>
</dbReference>
<keyword evidence="16" id="KW-1185">Reference proteome</keyword>
<dbReference type="OrthoDB" id="2789670at2759"/>
<gene>
    <name evidence="15" type="primary">5572939</name>
</gene>
<evidence type="ECO:0000256" key="8">
    <source>
        <dbReference type="ARBA" id="ARBA00022848"/>
    </source>
</evidence>
<dbReference type="PRINTS" id="PR00385">
    <property type="entry name" value="P450"/>
</dbReference>
<keyword evidence="6 13" id="KW-0479">Metal-binding</keyword>
<dbReference type="FunCoup" id="A0A6I8TKI0">
    <property type="interactions" value="16"/>
</dbReference>
<dbReference type="InterPro" id="IPR002402">
    <property type="entry name" value="Cyt_P450_E_grp-II"/>
</dbReference>
<dbReference type="InterPro" id="IPR001128">
    <property type="entry name" value="Cyt_P450"/>
</dbReference>
<sequence>MWIYLLIGIITSLVLFVRRKYLFWERQRVPFIKPKFPFGNLLVNGKRVHTSQLTTYYYNELKGKKHPIGGVFFFTTPFAVVLDRELMRNVLIQDFQHFHDRGLYYNEKDDPISCHLFNIEGSYWTNLRKKLSPIFSSGKLKLMCPMVITIAERFQKCLSKSISQNQQEAEMKEWLNRFTVDVIGTCAFGIECNSLTNPEEEFRKMGVKMFHVANSRIIKFFFISLFKNLAKKVHIKSVPEDVSEFFFKVIRKTIAFREMNHVLRNDFINLSMQLMADGKLEGSDEDVGKITLNEVVAQSFVFFLAGYETSSTVMMFCLYELSLQEDIQRRARENVISAVARHGGLNYDALMDMGYLDQCVNETMRKYPPAGNLGRCVTKDYNIPNTNITLRKGLNVVIPVHGIHHDAEYYPDPERFDPERFSAEESTKRLPFTFMPFGEGPRNCIAARFGMLMAKVGVASMLMRFQFSKCSKTAVPLVISPKHASMSPEGGMWLKVKEIK</sequence>
<evidence type="ECO:0000256" key="4">
    <source>
        <dbReference type="ARBA" id="ARBA00010617"/>
    </source>
</evidence>
<keyword evidence="8" id="KW-0492">Microsome</keyword>
<feature type="binding site" description="axial binding residue" evidence="13">
    <location>
        <position position="444"/>
    </location>
    <ligand>
        <name>heme</name>
        <dbReference type="ChEBI" id="CHEBI:30413"/>
    </ligand>
    <ligandPart>
        <name>Fe</name>
        <dbReference type="ChEBI" id="CHEBI:18248"/>
    </ligandPart>
</feature>
<dbReference type="FunFam" id="1.10.630.10:FF:000042">
    <property type="entry name" value="Cytochrome P450"/>
    <property type="match status" value="1"/>
</dbReference>
<keyword evidence="5 13" id="KW-0349">Heme</keyword>
<keyword evidence="10 13" id="KW-0408">Iron</keyword>